<name>A0ABS0GRJ1_9ACTN</name>
<protein>
    <submittedName>
        <fullName evidence="2">Uncharacterized protein</fullName>
    </submittedName>
</protein>
<dbReference type="RefSeq" id="WP_196200448.1">
    <property type="nucleotide sequence ID" value="NZ_JADPUN010000091.1"/>
</dbReference>
<evidence type="ECO:0000313" key="3">
    <source>
        <dbReference type="Proteomes" id="UP000638560"/>
    </source>
</evidence>
<dbReference type="Proteomes" id="UP000638560">
    <property type="component" value="Unassembled WGS sequence"/>
</dbReference>
<evidence type="ECO:0000256" key="1">
    <source>
        <dbReference type="SAM" id="SignalP"/>
    </source>
</evidence>
<sequence length="302" mass="30825">MNRTSRWFALAGAAAMVLAAQVGIQLAGAAPAAAVSGIEKVTSPLSPIDSQPTHTARAECPVGKWVTGGGGWAFSVAAADSAKVTLVQLRPDHRTDGTRDSFVVTGSETTASMTGDWWVQAYAICASPSGLSGYGLVATHNSPTSSPVKVEARAACATGKRALGGGARIVSPGRDVALQVARASATGDIFRATAHEDANGYSGNWTLDAYAVCVNQPAGYQVVTTASTQSDSEAEKIAFARCPAGKRVHGAGAAITDTAPGGVSLQVVYPSNALDEVEAFAVENTPVSQDWDFIVAQAICAS</sequence>
<feature type="signal peptide" evidence="1">
    <location>
        <begin position="1"/>
        <end position="19"/>
    </location>
</feature>
<reference evidence="2 3" key="1">
    <citation type="submission" date="2020-11" db="EMBL/GenBank/DDBJ databases">
        <title>A novel isolate from a Black sea contaminated sediment with potential to produce alkanes: Plantactinospora alkalitolerans sp. nov.</title>
        <authorList>
            <person name="Carro L."/>
            <person name="Veyisoglu A."/>
            <person name="Guven K."/>
            <person name="Schumann P."/>
            <person name="Klenk H.-P."/>
            <person name="Sahin N."/>
        </authorList>
    </citation>
    <scope>NUCLEOTIDE SEQUENCE [LARGE SCALE GENOMIC DNA]</scope>
    <source>
        <strain evidence="2 3">S1510</strain>
    </source>
</reference>
<accession>A0ABS0GRJ1</accession>
<gene>
    <name evidence="2" type="ORF">I0C86_07355</name>
</gene>
<feature type="chain" id="PRO_5046658430" evidence="1">
    <location>
        <begin position="20"/>
        <end position="302"/>
    </location>
</feature>
<keyword evidence="3" id="KW-1185">Reference proteome</keyword>
<proteinExistence type="predicted"/>
<keyword evidence="1" id="KW-0732">Signal</keyword>
<organism evidence="2 3">
    <name type="scientific">Plantactinospora alkalitolerans</name>
    <dbReference type="NCBI Taxonomy" id="2789879"/>
    <lineage>
        <taxon>Bacteria</taxon>
        <taxon>Bacillati</taxon>
        <taxon>Actinomycetota</taxon>
        <taxon>Actinomycetes</taxon>
        <taxon>Micromonosporales</taxon>
        <taxon>Micromonosporaceae</taxon>
        <taxon>Plantactinospora</taxon>
    </lineage>
</organism>
<evidence type="ECO:0000313" key="2">
    <source>
        <dbReference type="EMBL" id="MBF9128800.1"/>
    </source>
</evidence>
<comment type="caution">
    <text evidence="2">The sequence shown here is derived from an EMBL/GenBank/DDBJ whole genome shotgun (WGS) entry which is preliminary data.</text>
</comment>
<dbReference type="EMBL" id="JADPUN010000091">
    <property type="protein sequence ID" value="MBF9128800.1"/>
    <property type="molecule type" value="Genomic_DNA"/>
</dbReference>